<accession>A0ABV2Y9N9</accession>
<proteinExistence type="predicted"/>
<sequence length="52" mass="5199">MSISHALPTSSAPDRSPVSGAELDLQPLVPASSRRGGDLPPSTSAARPSEGS</sequence>
<gene>
    <name evidence="2" type="ORF">ABZ568_42330</name>
</gene>
<protein>
    <submittedName>
        <fullName evidence="2">Uncharacterized protein</fullName>
    </submittedName>
</protein>
<feature type="compositionally biased region" description="Polar residues" evidence="1">
    <location>
        <begin position="1"/>
        <end position="13"/>
    </location>
</feature>
<evidence type="ECO:0000313" key="3">
    <source>
        <dbReference type="Proteomes" id="UP001550603"/>
    </source>
</evidence>
<evidence type="ECO:0000313" key="2">
    <source>
        <dbReference type="EMBL" id="MEU2272972.1"/>
    </source>
</evidence>
<name>A0ABV2Y9N9_9ACTN</name>
<dbReference type="Proteomes" id="UP001550603">
    <property type="component" value="Unassembled WGS sequence"/>
</dbReference>
<organism evidence="2 3">
    <name type="scientific">Streptomyces olindensis</name>
    <dbReference type="NCBI Taxonomy" id="358823"/>
    <lineage>
        <taxon>Bacteria</taxon>
        <taxon>Bacillati</taxon>
        <taxon>Actinomycetota</taxon>
        <taxon>Actinomycetes</taxon>
        <taxon>Kitasatosporales</taxon>
        <taxon>Streptomycetaceae</taxon>
        <taxon>Streptomyces</taxon>
    </lineage>
</organism>
<keyword evidence="3" id="KW-1185">Reference proteome</keyword>
<reference evidence="2 3" key="1">
    <citation type="submission" date="2024-06" db="EMBL/GenBank/DDBJ databases">
        <title>The Natural Products Discovery Center: Release of the First 8490 Sequenced Strains for Exploring Actinobacteria Biosynthetic Diversity.</title>
        <authorList>
            <person name="Kalkreuter E."/>
            <person name="Kautsar S.A."/>
            <person name="Yang D."/>
            <person name="Bader C.D."/>
            <person name="Teijaro C.N."/>
            <person name="Fluegel L."/>
            <person name="Davis C.M."/>
            <person name="Simpson J.R."/>
            <person name="Lauterbach L."/>
            <person name="Steele A.D."/>
            <person name="Gui C."/>
            <person name="Meng S."/>
            <person name="Li G."/>
            <person name="Viehrig K."/>
            <person name="Ye F."/>
            <person name="Su P."/>
            <person name="Kiefer A.F."/>
            <person name="Nichols A."/>
            <person name="Cepeda A.J."/>
            <person name="Yan W."/>
            <person name="Fan B."/>
            <person name="Jiang Y."/>
            <person name="Adhikari A."/>
            <person name="Zheng C.-J."/>
            <person name="Schuster L."/>
            <person name="Cowan T.M."/>
            <person name="Smanski M.J."/>
            <person name="Chevrette M.G."/>
            <person name="De Carvalho L.P.S."/>
            <person name="Shen B."/>
        </authorList>
    </citation>
    <scope>NUCLEOTIDE SEQUENCE [LARGE SCALE GENOMIC DNA]</scope>
    <source>
        <strain evidence="2 3">NPDC019583</strain>
    </source>
</reference>
<evidence type="ECO:0000256" key="1">
    <source>
        <dbReference type="SAM" id="MobiDB-lite"/>
    </source>
</evidence>
<feature type="compositionally biased region" description="Polar residues" evidence="1">
    <location>
        <begin position="41"/>
        <end position="52"/>
    </location>
</feature>
<comment type="caution">
    <text evidence="2">The sequence shown here is derived from an EMBL/GenBank/DDBJ whole genome shotgun (WGS) entry which is preliminary data.</text>
</comment>
<feature type="region of interest" description="Disordered" evidence="1">
    <location>
        <begin position="1"/>
        <end position="52"/>
    </location>
</feature>
<dbReference type="EMBL" id="JBEYBN010000140">
    <property type="protein sequence ID" value="MEU2272972.1"/>
    <property type="molecule type" value="Genomic_DNA"/>
</dbReference>
<dbReference type="RefSeq" id="WP_359795135.1">
    <property type="nucleotide sequence ID" value="NZ_JBEYBN010000140.1"/>
</dbReference>